<dbReference type="Pfam" id="PF07707">
    <property type="entry name" value="BACK"/>
    <property type="match status" value="1"/>
</dbReference>
<dbReference type="Pfam" id="PF00651">
    <property type="entry name" value="BTB"/>
    <property type="match status" value="1"/>
</dbReference>
<comment type="subcellular location">
    <subcellularLocation>
        <location evidence="1">Membrane</location>
        <topology evidence="1">Multi-pass membrane protein</topology>
    </subcellularLocation>
</comment>
<accession>A0ABN8NMZ2</accession>
<dbReference type="Proteomes" id="UP001159405">
    <property type="component" value="Unassembled WGS sequence"/>
</dbReference>
<keyword evidence="9" id="KW-1185">Reference proteome</keyword>
<evidence type="ECO:0000313" key="8">
    <source>
        <dbReference type="EMBL" id="CAH3113365.1"/>
    </source>
</evidence>
<comment type="caution">
    <text evidence="8">The sequence shown here is derived from an EMBL/GenBank/DDBJ whole genome shotgun (WGS) entry which is preliminary data.</text>
</comment>
<dbReference type="Pfam" id="PF07534">
    <property type="entry name" value="TLD"/>
    <property type="match status" value="1"/>
</dbReference>
<dbReference type="SUPFAM" id="SSF103481">
    <property type="entry name" value="Multidrug resistance efflux transporter EmrE"/>
    <property type="match status" value="2"/>
</dbReference>
<dbReference type="InterPro" id="IPR000620">
    <property type="entry name" value="EamA_dom"/>
</dbReference>
<dbReference type="PANTHER" id="PTHR22911:SF6">
    <property type="entry name" value="SOLUTE CARRIER FAMILY 35 MEMBER G1"/>
    <property type="match status" value="1"/>
</dbReference>
<reference evidence="8 9" key="1">
    <citation type="submission" date="2022-05" db="EMBL/GenBank/DDBJ databases">
        <authorList>
            <consortium name="Genoscope - CEA"/>
            <person name="William W."/>
        </authorList>
    </citation>
    <scope>NUCLEOTIDE SEQUENCE [LARGE SCALE GENOMIC DNA]</scope>
</reference>
<name>A0ABN8NMZ2_9CNID</name>
<dbReference type="Pfam" id="PF00892">
    <property type="entry name" value="EamA"/>
    <property type="match status" value="1"/>
</dbReference>
<dbReference type="SMART" id="SM00225">
    <property type="entry name" value="BTB"/>
    <property type="match status" value="1"/>
</dbReference>
<evidence type="ECO:0000256" key="4">
    <source>
        <dbReference type="ARBA" id="ARBA00023136"/>
    </source>
</evidence>
<dbReference type="Gene3D" id="3.30.710.10">
    <property type="entry name" value="Potassium Channel Kv1.1, Chain A"/>
    <property type="match status" value="1"/>
</dbReference>
<dbReference type="InterPro" id="IPR006571">
    <property type="entry name" value="TLDc_dom"/>
</dbReference>
<dbReference type="Gene3D" id="1.25.40.420">
    <property type="match status" value="1"/>
</dbReference>
<feature type="transmembrane region" description="Helical" evidence="5">
    <location>
        <begin position="151"/>
        <end position="172"/>
    </location>
</feature>
<feature type="transmembrane region" description="Helical" evidence="5">
    <location>
        <begin position="123"/>
        <end position="144"/>
    </location>
</feature>
<feature type="transmembrane region" description="Helical" evidence="5">
    <location>
        <begin position="284"/>
        <end position="302"/>
    </location>
</feature>
<dbReference type="PANTHER" id="PTHR22911">
    <property type="entry name" value="ACYL-MALONYL CONDENSING ENZYME-RELATED"/>
    <property type="match status" value="1"/>
</dbReference>
<keyword evidence="3 5" id="KW-1133">Transmembrane helix</keyword>
<evidence type="ECO:0000259" key="6">
    <source>
        <dbReference type="PROSITE" id="PS50097"/>
    </source>
</evidence>
<keyword evidence="4 5" id="KW-0472">Membrane</keyword>
<proteinExistence type="predicted"/>
<feature type="transmembrane region" description="Helical" evidence="5">
    <location>
        <begin position="97"/>
        <end position="117"/>
    </location>
</feature>
<dbReference type="InterPro" id="IPR011705">
    <property type="entry name" value="BACK"/>
</dbReference>
<dbReference type="PROSITE" id="PS51886">
    <property type="entry name" value="TLDC"/>
    <property type="match status" value="1"/>
</dbReference>
<feature type="transmembrane region" description="Helical" evidence="5">
    <location>
        <begin position="192"/>
        <end position="211"/>
    </location>
</feature>
<evidence type="ECO:0000256" key="1">
    <source>
        <dbReference type="ARBA" id="ARBA00004141"/>
    </source>
</evidence>
<gene>
    <name evidence="8" type="ORF">PLOB_00022223</name>
</gene>
<dbReference type="InterPro" id="IPR011333">
    <property type="entry name" value="SKP1/BTB/POZ_sf"/>
</dbReference>
<evidence type="ECO:0000256" key="2">
    <source>
        <dbReference type="ARBA" id="ARBA00022692"/>
    </source>
</evidence>
<organism evidence="8 9">
    <name type="scientific">Porites lobata</name>
    <dbReference type="NCBI Taxonomy" id="104759"/>
    <lineage>
        <taxon>Eukaryota</taxon>
        <taxon>Metazoa</taxon>
        <taxon>Cnidaria</taxon>
        <taxon>Anthozoa</taxon>
        <taxon>Hexacorallia</taxon>
        <taxon>Scleractinia</taxon>
        <taxon>Fungiina</taxon>
        <taxon>Poritidae</taxon>
        <taxon>Porites</taxon>
    </lineage>
</organism>
<evidence type="ECO:0000256" key="3">
    <source>
        <dbReference type="ARBA" id="ARBA00022989"/>
    </source>
</evidence>
<sequence length="845" mass="94164">MLRKQLFKTLEETRKTTERENTDDLEVQDESPLRRTLGIICAMSSCIFFAFSSLLVKLLREIPPQEVVFFRNMVQVIFVLPPLIYNKIPIVGNTKHLPFLCVRGIAGTLALCCQFYAFQHMALADATVIVFSAPIFTGVLAHFLLGEAWGWFDAVATLLCFTGVVLIARPTFLSVPRQIESTTLSSDWEQVTASLVALCGAILTSIALIAIRKLKGVNFLVPVFFVGLSSVVLTMGAILASGSFQSVICGHSHEWFLLALGFCGLGGQALLTRSVQLERAGVVALVRTLDIALAFILQLLFLDYTANVYSIVGSALVLGCNIMVILNRAGLTPNKAIKNQGGLPEELKSLIGTVKVLQTNMDSFQARDKKWLGVETLLRDLLNLIDDRDSADVLFLVGQDEVAVYAHRLMLVARCKHFRNRQRELWSSKSVHSQLTVRKPDFRPDVFREVLTFVYTGKVELHSRTAFEMLRIAEDLEITDLQLACEQYFMDNLSVDNAAEFLADALSLAKGAGAGGMSSLVNKCIGFMEENAEDVIHTEGFLQLPKAAMIRLVSSDQFAVSEEELWRAVLSWAKRSSGVSKPTNQWTEKDNDKIRETLSGVIEHIKLLLIDSSVYAEEVEPTGVVPMEVSLERYRFAAVPGHFKRAEDPRLRPRASHKLFHNTSLLSKDRLKFQTVLNVWFENEQQEWQLLYRASKDGFSAASFHAKCDGHSPTLTVVLGTNGNLCGGFSDQPWRSDIPRGTYMPSNRCFLFTLVNSEGVPPSKFDLVSPKYATLHHPRYGPMFGAGADLCISDECNERPESYSNLPHSFDGPQASTSILMGDYNFTVEDYEVFGLKKESLYERV</sequence>
<dbReference type="PROSITE" id="PS50097">
    <property type="entry name" value="BTB"/>
    <property type="match status" value="1"/>
</dbReference>
<evidence type="ECO:0000256" key="5">
    <source>
        <dbReference type="SAM" id="Phobius"/>
    </source>
</evidence>
<feature type="transmembrane region" description="Helical" evidence="5">
    <location>
        <begin position="308"/>
        <end position="326"/>
    </location>
</feature>
<dbReference type="EMBL" id="CALNXK010000026">
    <property type="protein sequence ID" value="CAH3113365.1"/>
    <property type="molecule type" value="Genomic_DNA"/>
</dbReference>
<dbReference type="SMART" id="SM00875">
    <property type="entry name" value="BACK"/>
    <property type="match status" value="1"/>
</dbReference>
<feature type="transmembrane region" description="Helical" evidence="5">
    <location>
        <begin position="68"/>
        <end position="85"/>
    </location>
</feature>
<evidence type="ECO:0000259" key="7">
    <source>
        <dbReference type="PROSITE" id="PS51886"/>
    </source>
</evidence>
<feature type="domain" description="TLDc" evidence="7">
    <location>
        <begin position="664"/>
        <end position="837"/>
    </location>
</feature>
<dbReference type="InterPro" id="IPR000210">
    <property type="entry name" value="BTB/POZ_dom"/>
</dbReference>
<feature type="domain" description="BTB" evidence="6">
    <location>
        <begin position="391"/>
        <end position="463"/>
    </location>
</feature>
<protein>
    <submittedName>
        <fullName evidence="8">Uncharacterized protein</fullName>
    </submittedName>
</protein>
<keyword evidence="2 5" id="KW-0812">Transmembrane</keyword>
<evidence type="ECO:0000313" key="9">
    <source>
        <dbReference type="Proteomes" id="UP001159405"/>
    </source>
</evidence>
<feature type="transmembrane region" description="Helical" evidence="5">
    <location>
        <begin position="37"/>
        <end position="56"/>
    </location>
</feature>
<feature type="transmembrane region" description="Helical" evidence="5">
    <location>
        <begin position="223"/>
        <end position="243"/>
    </location>
</feature>
<dbReference type="SUPFAM" id="SSF54695">
    <property type="entry name" value="POZ domain"/>
    <property type="match status" value="1"/>
</dbReference>
<dbReference type="SMART" id="SM00584">
    <property type="entry name" value="TLDc"/>
    <property type="match status" value="1"/>
</dbReference>
<dbReference type="InterPro" id="IPR037185">
    <property type="entry name" value="EmrE-like"/>
</dbReference>